<reference evidence="2" key="2">
    <citation type="submission" date="2020-09" db="EMBL/GenBank/DDBJ databases">
        <authorList>
            <person name="Sun Q."/>
            <person name="Ohkuma M."/>
        </authorList>
    </citation>
    <scope>NUCLEOTIDE SEQUENCE</scope>
    <source>
        <strain evidence="2">JCM 4637</strain>
    </source>
</reference>
<evidence type="ECO:0000313" key="2">
    <source>
        <dbReference type="EMBL" id="GHD16622.1"/>
    </source>
</evidence>
<reference evidence="2" key="1">
    <citation type="journal article" date="2014" name="Int. J. Syst. Evol. Microbiol.">
        <title>Complete genome sequence of Corynebacterium casei LMG S-19264T (=DSM 44701T), isolated from a smear-ripened cheese.</title>
        <authorList>
            <consortium name="US DOE Joint Genome Institute (JGI-PGF)"/>
            <person name="Walter F."/>
            <person name="Albersmeier A."/>
            <person name="Kalinowski J."/>
            <person name="Ruckert C."/>
        </authorList>
    </citation>
    <scope>NUCLEOTIDE SEQUENCE</scope>
    <source>
        <strain evidence="2">JCM 4637</strain>
    </source>
</reference>
<feature type="region of interest" description="Disordered" evidence="1">
    <location>
        <begin position="1"/>
        <end position="22"/>
    </location>
</feature>
<dbReference type="Proteomes" id="UP000638353">
    <property type="component" value="Unassembled WGS sequence"/>
</dbReference>
<dbReference type="AlphaFoldDB" id="A0A919CF58"/>
<comment type="caution">
    <text evidence="2">The sequence shown here is derived from an EMBL/GenBank/DDBJ whole genome shotgun (WGS) entry which is preliminary data.</text>
</comment>
<proteinExistence type="predicted"/>
<organism evidence="2 3">
    <name type="scientific">Streptomyces finlayi</name>
    <dbReference type="NCBI Taxonomy" id="67296"/>
    <lineage>
        <taxon>Bacteria</taxon>
        <taxon>Bacillati</taxon>
        <taxon>Actinomycetota</taxon>
        <taxon>Actinomycetes</taxon>
        <taxon>Kitasatosporales</taxon>
        <taxon>Streptomycetaceae</taxon>
        <taxon>Streptomyces</taxon>
    </lineage>
</organism>
<dbReference type="EMBL" id="BMVC01000025">
    <property type="protein sequence ID" value="GHD16622.1"/>
    <property type="molecule type" value="Genomic_DNA"/>
</dbReference>
<feature type="compositionally biased region" description="Basic and acidic residues" evidence="1">
    <location>
        <begin position="1"/>
        <end position="14"/>
    </location>
</feature>
<evidence type="ECO:0000313" key="3">
    <source>
        <dbReference type="Proteomes" id="UP000638353"/>
    </source>
</evidence>
<gene>
    <name evidence="2" type="ORF">GCM10010334_77800</name>
</gene>
<protein>
    <submittedName>
        <fullName evidence="2">Uncharacterized protein</fullName>
    </submittedName>
</protein>
<evidence type="ECO:0000256" key="1">
    <source>
        <dbReference type="SAM" id="MobiDB-lite"/>
    </source>
</evidence>
<name>A0A919CF58_9ACTN</name>
<feature type="region of interest" description="Disordered" evidence="1">
    <location>
        <begin position="47"/>
        <end position="73"/>
    </location>
</feature>
<accession>A0A919CF58</accession>
<sequence>MGHDWDAERWEGRAGKARSGSAHTIVRSTGLARSLIPVIRELFHTGRGYGDAPARERLPLGPGHPRTHSTRIS</sequence>